<evidence type="ECO:0000313" key="2">
    <source>
        <dbReference type="EMBL" id="KXZ45925.1"/>
    </source>
</evidence>
<dbReference type="SUPFAM" id="SSF52047">
    <property type="entry name" value="RNI-like"/>
    <property type="match status" value="1"/>
</dbReference>
<dbReference type="AlphaFoldDB" id="A0A150G8N8"/>
<name>A0A150G8N8_GONPE</name>
<organism evidence="2 3">
    <name type="scientific">Gonium pectorale</name>
    <name type="common">Green alga</name>
    <dbReference type="NCBI Taxonomy" id="33097"/>
    <lineage>
        <taxon>Eukaryota</taxon>
        <taxon>Viridiplantae</taxon>
        <taxon>Chlorophyta</taxon>
        <taxon>core chlorophytes</taxon>
        <taxon>Chlorophyceae</taxon>
        <taxon>CS clade</taxon>
        <taxon>Chlamydomonadales</taxon>
        <taxon>Volvocaceae</taxon>
        <taxon>Gonium</taxon>
    </lineage>
</organism>
<comment type="subcellular location">
    <subcellularLocation>
        <location evidence="1">Cytoplasm</location>
        <location evidence="1">Cytoskeleton</location>
        <location evidence="1">Cilium axoneme</location>
    </subcellularLocation>
</comment>
<dbReference type="GO" id="GO:0005930">
    <property type="term" value="C:axoneme"/>
    <property type="evidence" value="ECO:0007669"/>
    <property type="project" value="UniProtKB-SubCell"/>
</dbReference>
<reference evidence="3" key="1">
    <citation type="journal article" date="2016" name="Nat. Commun.">
        <title>The Gonium pectorale genome demonstrates co-option of cell cycle regulation during the evolution of multicellularity.</title>
        <authorList>
            <person name="Hanschen E.R."/>
            <person name="Marriage T.N."/>
            <person name="Ferris P.J."/>
            <person name="Hamaji T."/>
            <person name="Toyoda A."/>
            <person name="Fujiyama A."/>
            <person name="Neme R."/>
            <person name="Noguchi H."/>
            <person name="Minakuchi Y."/>
            <person name="Suzuki M."/>
            <person name="Kawai-Toyooka H."/>
            <person name="Smith D.R."/>
            <person name="Sparks H."/>
            <person name="Anderson J."/>
            <person name="Bakaric R."/>
            <person name="Luria V."/>
            <person name="Karger A."/>
            <person name="Kirschner M.W."/>
            <person name="Durand P.M."/>
            <person name="Michod R.E."/>
            <person name="Nozaki H."/>
            <person name="Olson B.J."/>
        </authorList>
    </citation>
    <scope>NUCLEOTIDE SEQUENCE [LARGE SCALE GENOMIC DNA]</scope>
    <source>
        <strain evidence="3">NIES-2863</strain>
    </source>
</reference>
<dbReference type="InterPro" id="IPR032675">
    <property type="entry name" value="LRR_dom_sf"/>
</dbReference>
<evidence type="ECO:0000256" key="1">
    <source>
        <dbReference type="ARBA" id="ARBA00004430"/>
    </source>
</evidence>
<gene>
    <name evidence="2" type="ORF">GPECTOR_49g509</name>
</gene>
<dbReference type="Gene3D" id="3.80.10.10">
    <property type="entry name" value="Ribonuclease Inhibitor"/>
    <property type="match status" value="1"/>
</dbReference>
<proteinExistence type="predicted"/>
<protein>
    <submittedName>
        <fullName evidence="2">Uncharacterized protein</fullName>
    </submittedName>
</protein>
<comment type="caution">
    <text evidence="2">The sequence shown here is derived from an EMBL/GenBank/DDBJ whole genome shotgun (WGS) entry which is preliminary data.</text>
</comment>
<dbReference type="EMBL" id="LSYV01000050">
    <property type="protein sequence ID" value="KXZ45925.1"/>
    <property type="molecule type" value="Genomic_DNA"/>
</dbReference>
<dbReference type="Proteomes" id="UP000075714">
    <property type="component" value="Unassembled WGS sequence"/>
</dbReference>
<keyword evidence="3" id="KW-1185">Reference proteome</keyword>
<accession>A0A150G8N8</accession>
<sequence>MSSVLDAADVPPLIAETFPRLRRLSVSFLDMPVYSDGDELLLPSSYVAALRGLVGLLGGGTSASGIAAASAAAAGARDGDIGEAPPPVNPPPSVHCACGEGADQRRPPLPELESLQLSELAEADRELLMAARGRQQLRELYLGFGSVHQCETLAELLGGFTQLRSLSLELPHKHWPLLPLRELTGLTHLALTTGEHGHTYYDRGREPTLRTGGLTGLVGLRELVAHDAMVDLSGLRDLPALSRLEVGWLYGWEGPAAVTGERGVPGDGAPGAGRSASAGDSQLTLTGVRRILPPSLRVLRLCFACDRLSLLSALSQQAPEVVEVRHAGALCLHGGYEADLEGVLSAGAQEELCGALAFLGGRLQLTELRVAFASCGYRRTILQPAAALPAGDGSPPCSHAVWLTALGRMPALQRLELNDIALNGHDLRTMAEQLTGLKVLKLSGDTAYPPEELRHLGSMPGLTLLKLDVNACCTVNPRGQPFAQTPGPQQQAARRQLTDAMVALYGPGGGYTGRVHLEHQCVEQDEHTRRIVAHPELQAALGEVREAMRGAGLDGRRVTLLGGRE</sequence>
<evidence type="ECO:0000313" key="3">
    <source>
        <dbReference type="Proteomes" id="UP000075714"/>
    </source>
</evidence>